<protein>
    <recommendedName>
        <fullName evidence="2">Alpha/beta hydrolase fold-3 domain-containing protein</fullName>
    </recommendedName>
</protein>
<dbReference type="Gene3D" id="3.40.50.1820">
    <property type="entry name" value="alpha/beta hydrolase"/>
    <property type="match status" value="1"/>
</dbReference>
<dbReference type="PANTHER" id="PTHR48081">
    <property type="entry name" value="AB HYDROLASE SUPERFAMILY PROTEIN C4A8.06C"/>
    <property type="match status" value="1"/>
</dbReference>
<evidence type="ECO:0000313" key="3">
    <source>
        <dbReference type="EMBL" id="RDW95064.1"/>
    </source>
</evidence>
<organism evidence="3 4">
    <name type="scientific">Coleophoma crateriformis</name>
    <dbReference type="NCBI Taxonomy" id="565419"/>
    <lineage>
        <taxon>Eukaryota</taxon>
        <taxon>Fungi</taxon>
        <taxon>Dikarya</taxon>
        <taxon>Ascomycota</taxon>
        <taxon>Pezizomycotina</taxon>
        <taxon>Leotiomycetes</taxon>
        <taxon>Helotiales</taxon>
        <taxon>Dermateaceae</taxon>
        <taxon>Coleophoma</taxon>
    </lineage>
</organism>
<evidence type="ECO:0000313" key="4">
    <source>
        <dbReference type="Proteomes" id="UP000256328"/>
    </source>
</evidence>
<gene>
    <name evidence="3" type="ORF">BP5796_00827</name>
</gene>
<dbReference type="Proteomes" id="UP000256328">
    <property type="component" value="Unassembled WGS sequence"/>
</dbReference>
<dbReference type="Pfam" id="PF07859">
    <property type="entry name" value="Abhydrolase_3"/>
    <property type="match status" value="1"/>
</dbReference>
<proteinExistence type="predicted"/>
<dbReference type="InterPro" id="IPR050300">
    <property type="entry name" value="GDXG_lipolytic_enzyme"/>
</dbReference>
<accession>A0A3D8T969</accession>
<dbReference type="OrthoDB" id="19653at2759"/>
<dbReference type="AlphaFoldDB" id="A0A3D8T969"/>
<evidence type="ECO:0000259" key="2">
    <source>
        <dbReference type="Pfam" id="PF07859"/>
    </source>
</evidence>
<name>A0A3D8T969_9HELO</name>
<evidence type="ECO:0000256" key="1">
    <source>
        <dbReference type="ARBA" id="ARBA00022801"/>
    </source>
</evidence>
<feature type="domain" description="Alpha/beta hydrolase fold-3" evidence="2">
    <location>
        <begin position="37"/>
        <end position="144"/>
    </location>
</feature>
<dbReference type="InterPro" id="IPR013094">
    <property type="entry name" value="AB_hydrolase_3"/>
</dbReference>
<comment type="caution">
    <text evidence="3">The sequence shown here is derived from an EMBL/GenBank/DDBJ whole genome shotgun (WGS) entry which is preliminary data.</text>
</comment>
<keyword evidence="1" id="KW-0378">Hydrolase</keyword>
<reference evidence="3 4" key="1">
    <citation type="journal article" date="2018" name="IMA Fungus">
        <title>IMA Genome-F 9: Draft genome sequence of Annulohypoxylon stygium, Aspergillus mulundensis, Berkeleyomyces basicola (syn. Thielaviopsis basicola), Ceratocystis smalleyi, two Cercospora beticola strains, Coleophoma cylindrospora, Fusarium fracticaudum, Phialophora cf. hyalina, and Morchella septimelata.</title>
        <authorList>
            <person name="Wingfield B.D."/>
            <person name="Bills G.F."/>
            <person name="Dong Y."/>
            <person name="Huang W."/>
            <person name="Nel W.J."/>
            <person name="Swalarsk-Parry B.S."/>
            <person name="Vaghefi N."/>
            <person name="Wilken P.M."/>
            <person name="An Z."/>
            <person name="de Beer Z.W."/>
            <person name="De Vos L."/>
            <person name="Chen L."/>
            <person name="Duong T.A."/>
            <person name="Gao Y."/>
            <person name="Hammerbacher A."/>
            <person name="Kikkert J.R."/>
            <person name="Li Y."/>
            <person name="Li H."/>
            <person name="Li K."/>
            <person name="Li Q."/>
            <person name="Liu X."/>
            <person name="Ma X."/>
            <person name="Naidoo K."/>
            <person name="Pethybridge S.J."/>
            <person name="Sun J."/>
            <person name="Steenkamp E.T."/>
            <person name="van der Nest M.A."/>
            <person name="van Wyk S."/>
            <person name="Wingfield M.J."/>
            <person name="Xiong C."/>
            <person name="Yue Q."/>
            <person name="Zhang X."/>
        </authorList>
    </citation>
    <scope>NUCLEOTIDE SEQUENCE [LARGE SCALE GENOMIC DNA]</scope>
    <source>
        <strain evidence="3 4">BP5796</strain>
    </source>
</reference>
<keyword evidence="4" id="KW-1185">Reference proteome</keyword>
<dbReference type="PANTHER" id="PTHR48081:SF3">
    <property type="entry name" value="ALPHA_BETA HYDROLASE FOLD-3 DOMAIN-CONTAINING PROTEIN"/>
    <property type="match status" value="1"/>
</dbReference>
<dbReference type="InterPro" id="IPR029058">
    <property type="entry name" value="AB_hydrolase_fold"/>
</dbReference>
<dbReference type="EMBL" id="PDLN01000001">
    <property type="protein sequence ID" value="RDW95064.1"/>
    <property type="molecule type" value="Genomic_DNA"/>
</dbReference>
<dbReference type="SUPFAM" id="SSF53474">
    <property type="entry name" value="alpha/beta-Hydrolases"/>
    <property type="match status" value="1"/>
</dbReference>
<dbReference type="GO" id="GO:0016787">
    <property type="term" value="F:hydrolase activity"/>
    <property type="evidence" value="ECO:0007669"/>
    <property type="project" value="UniProtKB-KW"/>
</dbReference>
<sequence length="324" mass="36049">MIPRTTHTYATSQSGALKLDVFHIPRKIALEGKRPAILYFHSGGLVAFNRELVPKHIMQSCLRRNWPIISADYDLLPQAEGTSLVDNVRDSYAFVRENLGKILGEGDGIWENIIVMGSSAGGYMANLAGHNTKPLPLAILTYYGISTVSDSFYSSNTLIHTSTPIPYSHISHFLIEETTSGSTPRSIAFNPASLLLSGDIDPHYVWPEPEDIDWNRVRSVLYNYLVQENMLPDMLKDVDHPLTSKSWKKFPDTIMIHGTIDELVPYSCSKNLVDAIGSEKAQLFTIEGADHSFDSGRLLGSPDLAEAEEAWRALDTVVEKKMKV</sequence>